<sequence>MSLQESGSGGLVVTEELQNLLQRPGYIRTSAGGQRIRDIYVTLSAKFNARLLNPFAQACYWGNLEVVIRAVELGQAPDLTSAETPFKFGYATLVVAGAQRTVLAPGGMRHTDTLKYLLNKGCPPDVEDIVGYTALHHATQKMYQPELARLLLENGANVNHRNRYGEVPIFGCFQTEIIGAIELLMEFGTDLDTPDAQGLTPAKFFLQCGPRVTAAVTKWLRKRRGEEAPLDEKKCNSCGKADTSLKQCAKCHAARYCSTECQRRHWPTHKLTCRPFSTENTVILKPIYRDAPGATLMSPSDLTRKALGMETQPRPARNSRFSHAPSTFPKSMVIKVQVPYGFGTSAESSKGDLLIYTKKRDFVCMVQWTDEPQAYDRISHVVRTKGVGGAKAYFPAELRSADVLVVKVDEVLAEQPF</sequence>
<evidence type="ECO:0000313" key="9">
    <source>
        <dbReference type="EMBL" id="CAL1697526.1"/>
    </source>
</evidence>
<dbReference type="Proteomes" id="UP001497453">
    <property type="component" value="Chromosome 10"/>
</dbReference>
<dbReference type="SUPFAM" id="SSF48403">
    <property type="entry name" value="Ankyrin repeat"/>
    <property type="match status" value="1"/>
</dbReference>
<evidence type="ECO:0000256" key="3">
    <source>
        <dbReference type="ARBA" id="ARBA00022771"/>
    </source>
</evidence>
<dbReference type="InterPro" id="IPR036770">
    <property type="entry name" value="Ankyrin_rpt-contain_sf"/>
</dbReference>
<evidence type="ECO:0000256" key="2">
    <source>
        <dbReference type="ARBA" id="ARBA00022737"/>
    </source>
</evidence>
<evidence type="ECO:0000256" key="5">
    <source>
        <dbReference type="ARBA" id="ARBA00023043"/>
    </source>
</evidence>
<dbReference type="Pfam" id="PF12796">
    <property type="entry name" value="Ank_2"/>
    <property type="match status" value="1"/>
</dbReference>
<dbReference type="Gene3D" id="1.25.40.20">
    <property type="entry name" value="Ankyrin repeat-containing domain"/>
    <property type="match status" value="1"/>
</dbReference>
<keyword evidence="10" id="KW-1185">Reference proteome</keyword>
<evidence type="ECO:0000256" key="1">
    <source>
        <dbReference type="ARBA" id="ARBA00022723"/>
    </source>
</evidence>
<keyword evidence="1" id="KW-0479">Metal-binding</keyword>
<evidence type="ECO:0000256" key="7">
    <source>
        <dbReference type="PROSITE-ProRule" id="PRU00134"/>
    </source>
</evidence>
<evidence type="ECO:0000256" key="4">
    <source>
        <dbReference type="ARBA" id="ARBA00022833"/>
    </source>
</evidence>
<protein>
    <recommendedName>
        <fullName evidence="8">MYND-type domain-containing protein</fullName>
    </recommendedName>
</protein>
<evidence type="ECO:0000256" key="6">
    <source>
        <dbReference type="PROSITE-ProRule" id="PRU00023"/>
    </source>
</evidence>
<dbReference type="SMART" id="SM00248">
    <property type="entry name" value="ANK"/>
    <property type="match status" value="3"/>
</dbReference>
<keyword evidence="2" id="KW-0677">Repeat</keyword>
<feature type="domain" description="MYND-type" evidence="8">
    <location>
        <begin position="235"/>
        <end position="273"/>
    </location>
</feature>
<dbReference type="InterPro" id="IPR050776">
    <property type="entry name" value="Ank_Repeat/CDKN_Inhibitor"/>
</dbReference>
<dbReference type="InterPro" id="IPR002893">
    <property type="entry name" value="Znf_MYND"/>
</dbReference>
<proteinExistence type="predicted"/>
<dbReference type="PROSITE" id="PS50088">
    <property type="entry name" value="ANK_REPEAT"/>
    <property type="match status" value="1"/>
</dbReference>
<organism evidence="9 10">
    <name type="scientific">Somion occarium</name>
    <dbReference type="NCBI Taxonomy" id="3059160"/>
    <lineage>
        <taxon>Eukaryota</taxon>
        <taxon>Fungi</taxon>
        <taxon>Dikarya</taxon>
        <taxon>Basidiomycota</taxon>
        <taxon>Agaricomycotina</taxon>
        <taxon>Agaricomycetes</taxon>
        <taxon>Polyporales</taxon>
        <taxon>Cerrenaceae</taxon>
        <taxon>Somion</taxon>
    </lineage>
</organism>
<dbReference type="PROSITE" id="PS01360">
    <property type="entry name" value="ZF_MYND_1"/>
    <property type="match status" value="1"/>
</dbReference>
<reference evidence="10" key="1">
    <citation type="submission" date="2024-04" db="EMBL/GenBank/DDBJ databases">
        <authorList>
            <person name="Shaw F."/>
            <person name="Minotto A."/>
        </authorList>
    </citation>
    <scope>NUCLEOTIDE SEQUENCE [LARGE SCALE GENOMIC DNA]</scope>
</reference>
<dbReference type="PROSITE" id="PS50297">
    <property type="entry name" value="ANK_REP_REGION"/>
    <property type="match status" value="1"/>
</dbReference>
<name>A0ABP1CPE7_9APHY</name>
<evidence type="ECO:0000313" key="10">
    <source>
        <dbReference type="Proteomes" id="UP001497453"/>
    </source>
</evidence>
<keyword evidence="3 7" id="KW-0863">Zinc-finger</keyword>
<dbReference type="PANTHER" id="PTHR24201">
    <property type="entry name" value="ANK_REP_REGION DOMAIN-CONTAINING PROTEIN"/>
    <property type="match status" value="1"/>
</dbReference>
<feature type="repeat" description="ANK" evidence="6">
    <location>
        <begin position="130"/>
        <end position="163"/>
    </location>
</feature>
<dbReference type="PROSITE" id="PS50865">
    <property type="entry name" value="ZF_MYND_2"/>
    <property type="match status" value="1"/>
</dbReference>
<dbReference type="InterPro" id="IPR002110">
    <property type="entry name" value="Ankyrin_rpt"/>
</dbReference>
<dbReference type="PANTHER" id="PTHR24201:SF14">
    <property type="entry name" value="CYCLIN-DEPENDENT KINASE 4 INHIBITOR C-LIKE"/>
    <property type="match status" value="1"/>
</dbReference>
<keyword evidence="5 6" id="KW-0040">ANK repeat</keyword>
<evidence type="ECO:0000259" key="8">
    <source>
        <dbReference type="PROSITE" id="PS50865"/>
    </source>
</evidence>
<accession>A0ABP1CPE7</accession>
<keyword evidence="4" id="KW-0862">Zinc</keyword>
<dbReference type="Pfam" id="PF01753">
    <property type="entry name" value="zf-MYND"/>
    <property type="match status" value="1"/>
</dbReference>
<dbReference type="EMBL" id="OZ037953">
    <property type="protein sequence ID" value="CAL1697526.1"/>
    <property type="molecule type" value="Genomic_DNA"/>
</dbReference>
<gene>
    <name evidence="9" type="ORF">GFSPODELE1_LOCUS1701</name>
</gene>
<dbReference type="Gene3D" id="6.10.140.2220">
    <property type="match status" value="1"/>
</dbReference>
<dbReference type="SUPFAM" id="SSF144232">
    <property type="entry name" value="HIT/MYND zinc finger-like"/>
    <property type="match status" value="1"/>
</dbReference>